<feature type="compositionally biased region" description="Low complexity" evidence="2">
    <location>
        <begin position="14"/>
        <end position="36"/>
    </location>
</feature>
<dbReference type="GO" id="GO:0005737">
    <property type="term" value="C:cytoplasm"/>
    <property type="evidence" value="ECO:0007669"/>
    <property type="project" value="TreeGrafter"/>
</dbReference>
<dbReference type="EMBL" id="JAGRRH010000022">
    <property type="protein sequence ID" value="KAG7345794.1"/>
    <property type="molecule type" value="Genomic_DNA"/>
</dbReference>
<reference evidence="3" key="2">
    <citation type="submission" date="2021-04" db="EMBL/GenBank/DDBJ databases">
        <authorList>
            <person name="Podell S."/>
        </authorList>
    </citation>
    <scope>NUCLEOTIDE SEQUENCE</scope>
    <source>
        <strain evidence="3">Hildebrandi</strain>
    </source>
</reference>
<dbReference type="OrthoDB" id="198885at2759"/>
<dbReference type="PANTHER" id="PTHR42909:SF1">
    <property type="entry name" value="CARBOHYDRATE KINASE PFKB DOMAIN-CONTAINING PROTEIN"/>
    <property type="match status" value="1"/>
</dbReference>
<dbReference type="AlphaFoldDB" id="A0A9K3PI45"/>
<dbReference type="InterPro" id="IPR007342">
    <property type="entry name" value="PsuG"/>
</dbReference>
<gene>
    <name evidence="3" type="ORF">IV203_033325</name>
</gene>
<dbReference type="HAMAP" id="MF_01876">
    <property type="entry name" value="PsiMP_glycosidase"/>
    <property type="match status" value="1"/>
</dbReference>
<dbReference type="GO" id="GO:0016798">
    <property type="term" value="F:hydrolase activity, acting on glycosyl bonds"/>
    <property type="evidence" value="ECO:0007669"/>
    <property type="project" value="TreeGrafter"/>
</dbReference>
<dbReference type="Pfam" id="PF04227">
    <property type="entry name" value="Indigoidine_A"/>
    <property type="match status" value="1"/>
</dbReference>
<evidence type="ECO:0000256" key="2">
    <source>
        <dbReference type="SAM" id="MobiDB-lite"/>
    </source>
</evidence>
<comment type="caution">
    <text evidence="3">The sequence shown here is derived from an EMBL/GenBank/DDBJ whole genome shotgun (WGS) entry which is preliminary data.</text>
</comment>
<name>A0A9K3PI45_9STRA</name>
<protein>
    <submittedName>
        <fullName evidence="3">Indigoidine synthase A like protein</fullName>
    </submittedName>
</protein>
<accession>A0A9K3PI45</accession>
<organism evidence="3 4">
    <name type="scientific">Nitzschia inconspicua</name>
    <dbReference type="NCBI Taxonomy" id="303405"/>
    <lineage>
        <taxon>Eukaryota</taxon>
        <taxon>Sar</taxon>
        <taxon>Stramenopiles</taxon>
        <taxon>Ochrophyta</taxon>
        <taxon>Bacillariophyta</taxon>
        <taxon>Bacillariophyceae</taxon>
        <taxon>Bacillariophycidae</taxon>
        <taxon>Bacillariales</taxon>
        <taxon>Bacillariaceae</taxon>
        <taxon>Nitzschia</taxon>
    </lineage>
</organism>
<dbReference type="PANTHER" id="PTHR42909">
    <property type="entry name" value="ZGC:136858"/>
    <property type="match status" value="1"/>
</dbReference>
<dbReference type="GO" id="GO:0004730">
    <property type="term" value="F:pseudouridylate synthase activity"/>
    <property type="evidence" value="ECO:0007669"/>
    <property type="project" value="InterPro"/>
</dbReference>
<evidence type="ECO:0000256" key="1">
    <source>
        <dbReference type="ARBA" id="ARBA00022723"/>
    </source>
</evidence>
<proteinExistence type="inferred from homology"/>
<sequence length="360" mass="38917">MMEQCSSRMRLFHSTTTTTTHSSSSSSSISSTDSSSLLPHLRVQEEVQQALSEKKPIVALESTIVAHGMPYPQNWELAQDVESILRKEGVTPATIAIQNGIPCVGLDPNELHDLALSGKEGRATKCSTRDLPLYMTQQQQQQQQLQDDQSITNSNITYWGATTVASTMRLAHLAGIVTFVTGGIGGVHRHGEVTMDVSADLMELSRTPVIVVSAGIKSILDIPRTLEVLETYSVPTMSWQTNDFPAFFSPTSGVKSPARVDTPQQVAHAFSISQQLLRLSTGMLVAIPNPDPANGRIVEDAIQQAVQEADTQNIHGNDVTPYILRRVAETTQGISLKSNMALVRHNAAIGAAIAKAIAQQ</sequence>
<dbReference type="GO" id="GO:0046872">
    <property type="term" value="F:metal ion binding"/>
    <property type="evidence" value="ECO:0007669"/>
    <property type="project" value="UniProtKB-KW"/>
</dbReference>
<keyword evidence="1" id="KW-0479">Metal-binding</keyword>
<dbReference type="Proteomes" id="UP000693970">
    <property type="component" value="Unassembled WGS sequence"/>
</dbReference>
<feature type="region of interest" description="Disordered" evidence="2">
    <location>
        <begin position="1"/>
        <end position="37"/>
    </location>
</feature>
<keyword evidence="4" id="KW-1185">Reference proteome</keyword>
<evidence type="ECO:0000313" key="4">
    <source>
        <dbReference type="Proteomes" id="UP000693970"/>
    </source>
</evidence>
<evidence type="ECO:0000313" key="3">
    <source>
        <dbReference type="EMBL" id="KAG7345794.1"/>
    </source>
</evidence>
<reference evidence="3" key="1">
    <citation type="journal article" date="2021" name="Sci. Rep.">
        <title>Diploid genomic architecture of Nitzschia inconspicua, an elite biomass production diatom.</title>
        <authorList>
            <person name="Oliver A."/>
            <person name="Podell S."/>
            <person name="Pinowska A."/>
            <person name="Traller J.C."/>
            <person name="Smith S.R."/>
            <person name="McClure R."/>
            <person name="Beliaev A."/>
            <person name="Bohutskyi P."/>
            <person name="Hill E.A."/>
            <person name="Rabines A."/>
            <person name="Zheng H."/>
            <person name="Allen L.Z."/>
            <person name="Kuo A."/>
            <person name="Grigoriev I.V."/>
            <person name="Allen A.E."/>
            <person name="Hazlebeck D."/>
            <person name="Allen E.E."/>
        </authorList>
    </citation>
    <scope>NUCLEOTIDE SEQUENCE</scope>
    <source>
        <strain evidence="3">Hildebrandi</strain>
    </source>
</reference>